<reference evidence="2" key="2">
    <citation type="submission" date="2015-06" db="UniProtKB">
        <authorList>
            <consortium name="EnsemblMetazoa"/>
        </authorList>
    </citation>
    <scope>IDENTIFICATION</scope>
</reference>
<accession>T1GNA6</accession>
<dbReference type="EnsemblMetazoa" id="MESCA005050-RA">
    <property type="protein sequence ID" value="MESCA005050-PA"/>
    <property type="gene ID" value="MESCA005050"/>
</dbReference>
<evidence type="ECO:0000313" key="2">
    <source>
        <dbReference type="EnsemblMetazoa" id="MESCA005050-PA"/>
    </source>
</evidence>
<evidence type="ECO:0000256" key="1">
    <source>
        <dbReference type="SAM" id="SignalP"/>
    </source>
</evidence>
<feature type="chain" id="PRO_5004588420" evidence="1">
    <location>
        <begin position="24"/>
        <end position="134"/>
    </location>
</feature>
<organism evidence="2 3">
    <name type="scientific">Megaselia scalaris</name>
    <name type="common">Humpbacked fly</name>
    <name type="synonym">Phora scalaris</name>
    <dbReference type="NCBI Taxonomy" id="36166"/>
    <lineage>
        <taxon>Eukaryota</taxon>
        <taxon>Metazoa</taxon>
        <taxon>Ecdysozoa</taxon>
        <taxon>Arthropoda</taxon>
        <taxon>Hexapoda</taxon>
        <taxon>Insecta</taxon>
        <taxon>Pterygota</taxon>
        <taxon>Neoptera</taxon>
        <taxon>Endopterygota</taxon>
        <taxon>Diptera</taxon>
        <taxon>Brachycera</taxon>
        <taxon>Muscomorpha</taxon>
        <taxon>Platypezoidea</taxon>
        <taxon>Phoridae</taxon>
        <taxon>Megaseliini</taxon>
        <taxon>Megaselia</taxon>
    </lineage>
</organism>
<name>T1GNA6_MEGSC</name>
<sequence length="134" mass="15106">MNSLKYLMLVALSFAMIFRNAEADFFTKGTVRTVTYNENGDQVIHQREMTPEETSNLDRTLNQAKDQILGVGQEVKRALFENTQKVGDIRSLGDLKGQWHSAGQEMRRSFEAGAAKMKAAAADMRKKFETPFAI</sequence>
<dbReference type="Proteomes" id="UP000015102">
    <property type="component" value="Unassembled WGS sequence"/>
</dbReference>
<dbReference type="AlphaFoldDB" id="T1GNA6"/>
<dbReference type="HOGENOM" id="CLU_1898634_0_0_1"/>
<reference evidence="3" key="1">
    <citation type="submission" date="2013-02" db="EMBL/GenBank/DDBJ databases">
        <authorList>
            <person name="Hughes D."/>
        </authorList>
    </citation>
    <scope>NUCLEOTIDE SEQUENCE</scope>
    <source>
        <strain>Durham</strain>
        <strain evidence="3">NC isolate 2 -- Noor lab</strain>
    </source>
</reference>
<proteinExistence type="predicted"/>
<keyword evidence="1" id="KW-0732">Signal</keyword>
<keyword evidence="3" id="KW-1185">Reference proteome</keyword>
<protein>
    <submittedName>
        <fullName evidence="2">Uncharacterized protein</fullName>
    </submittedName>
</protein>
<dbReference type="EMBL" id="CAQQ02150656">
    <property type="status" value="NOT_ANNOTATED_CDS"/>
    <property type="molecule type" value="Genomic_DNA"/>
</dbReference>
<feature type="signal peptide" evidence="1">
    <location>
        <begin position="1"/>
        <end position="23"/>
    </location>
</feature>
<evidence type="ECO:0000313" key="3">
    <source>
        <dbReference type="Proteomes" id="UP000015102"/>
    </source>
</evidence>